<accession>A0A4R6RYC3</accession>
<dbReference type="PROSITE" id="PS50995">
    <property type="entry name" value="HTH_MARR_2"/>
    <property type="match status" value="1"/>
</dbReference>
<dbReference type="Pfam" id="PF12802">
    <property type="entry name" value="MarR_2"/>
    <property type="match status" value="1"/>
</dbReference>
<dbReference type="EMBL" id="SNXZ01000008">
    <property type="protein sequence ID" value="TDP92110.1"/>
    <property type="molecule type" value="Genomic_DNA"/>
</dbReference>
<dbReference type="GO" id="GO:0006950">
    <property type="term" value="P:response to stress"/>
    <property type="evidence" value="ECO:0007669"/>
    <property type="project" value="TreeGrafter"/>
</dbReference>
<organism evidence="2 3">
    <name type="scientific">Labedaea rhizosphaerae</name>
    <dbReference type="NCBI Taxonomy" id="598644"/>
    <lineage>
        <taxon>Bacteria</taxon>
        <taxon>Bacillati</taxon>
        <taxon>Actinomycetota</taxon>
        <taxon>Actinomycetes</taxon>
        <taxon>Pseudonocardiales</taxon>
        <taxon>Pseudonocardiaceae</taxon>
        <taxon>Labedaea</taxon>
    </lineage>
</organism>
<dbReference type="InterPro" id="IPR000835">
    <property type="entry name" value="HTH_MarR-typ"/>
</dbReference>
<dbReference type="AlphaFoldDB" id="A0A4R6RYC3"/>
<dbReference type="InterPro" id="IPR036388">
    <property type="entry name" value="WH-like_DNA-bd_sf"/>
</dbReference>
<dbReference type="RefSeq" id="WP_243754446.1">
    <property type="nucleotide sequence ID" value="NZ_SNXZ01000008.1"/>
</dbReference>
<dbReference type="InterPro" id="IPR036390">
    <property type="entry name" value="WH_DNA-bd_sf"/>
</dbReference>
<comment type="caution">
    <text evidence="2">The sequence shown here is derived from an EMBL/GenBank/DDBJ whole genome shotgun (WGS) entry which is preliminary data.</text>
</comment>
<reference evidence="2 3" key="1">
    <citation type="submission" date="2019-03" db="EMBL/GenBank/DDBJ databases">
        <title>Genomic Encyclopedia of Type Strains, Phase IV (KMG-IV): sequencing the most valuable type-strain genomes for metagenomic binning, comparative biology and taxonomic classification.</title>
        <authorList>
            <person name="Goeker M."/>
        </authorList>
    </citation>
    <scope>NUCLEOTIDE SEQUENCE [LARGE SCALE GENOMIC DNA]</scope>
    <source>
        <strain evidence="2 3">DSM 45361</strain>
    </source>
</reference>
<proteinExistence type="predicted"/>
<evidence type="ECO:0000259" key="1">
    <source>
        <dbReference type="PROSITE" id="PS50995"/>
    </source>
</evidence>
<sequence>MSTNSGWLDDEQQRVWRSYRRMAALLAARVNRDMARDSGLSEPDYDVLSHLSESPEHKARLSELAGRMLWSNSRLSHHLTRMQQRGLVRRCECPDDGRGANIVLTDEGLRAIEAAAPAHVASVRAHFVNLLDEDQLRVLGDIADTVLNHLTRD</sequence>
<keyword evidence="3" id="KW-1185">Reference proteome</keyword>
<evidence type="ECO:0000313" key="3">
    <source>
        <dbReference type="Proteomes" id="UP000295444"/>
    </source>
</evidence>
<evidence type="ECO:0000313" key="2">
    <source>
        <dbReference type="EMBL" id="TDP92110.1"/>
    </source>
</evidence>
<dbReference type="PANTHER" id="PTHR33164:SF99">
    <property type="entry name" value="MARR FAMILY REGULATORY PROTEIN"/>
    <property type="match status" value="1"/>
</dbReference>
<dbReference type="PANTHER" id="PTHR33164">
    <property type="entry name" value="TRANSCRIPTIONAL REGULATOR, MARR FAMILY"/>
    <property type="match status" value="1"/>
</dbReference>
<dbReference type="SUPFAM" id="SSF46785">
    <property type="entry name" value="Winged helix' DNA-binding domain"/>
    <property type="match status" value="1"/>
</dbReference>
<name>A0A4R6RYC3_LABRH</name>
<dbReference type="GO" id="GO:0003700">
    <property type="term" value="F:DNA-binding transcription factor activity"/>
    <property type="evidence" value="ECO:0007669"/>
    <property type="project" value="InterPro"/>
</dbReference>
<dbReference type="Gene3D" id="1.10.10.10">
    <property type="entry name" value="Winged helix-like DNA-binding domain superfamily/Winged helix DNA-binding domain"/>
    <property type="match status" value="1"/>
</dbReference>
<feature type="domain" description="HTH marR-type" evidence="1">
    <location>
        <begin position="12"/>
        <end position="148"/>
    </location>
</feature>
<protein>
    <submittedName>
        <fullName evidence="2">MarR family transcriptional regulator</fullName>
    </submittedName>
</protein>
<gene>
    <name evidence="2" type="ORF">EV186_108323</name>
</gene>
<dbReference type="InterPro" id="IPR039422">
    <property type="entry name" value="MarR/SlyA-like"/>
</dbReference>
<dbReference type="SMART" id="SM00347">
    <property type="entry name" value="HTH_MARR"/>
    <property type="match status" value="1"/>
</dbReference>
<dbReference type="Proteomes" id="UP000295444">
    <property type="component" value="Unassembled WGS sequence"/>
</dbReference>